<feature type="domain" description="HTH lysR-type" evidence="6">
    <location>
        <begin position="1"/>
        <end position="59"/>
    </location>
</feature>
<dbReference type="Pfam" id="PF03466">
    <property type="entry name" value="LysR_substrate"/>
    <property type="match status" value="1"/>
</dbReference>
<dbReference type="PANTHER" id="PTHR30126:SF6">
    <property type="entry name" value="HTH-TYPE TRANSCRIPTIONAL REGULATOR CYSB-RELATED"/>
    <property type="match status" value="1"/>
</dbReference>
<dbReference type="RefSeq" id="WP_079603919.1">
    <property type="nucleotide sequence ID" value="NZ_LT670817.1"/>
</dbReference>
<protein>
    <submittedName>
        <fullName evidence="7">Transcriptional regulator, LysR family</fullName>
    </submittedName>
</protein>
<dbReference type="Gene3D" id="3.40.190.10">
    <property type="entry name" value="Periplasmic binding protein-like II"/>
    <property type="match status" value="2"/>
</dbReference>
<keyword evidence="5" id="KW-0804">Transcription</keyword>
<proteinExistence type="inferred from homology"/>
<evidence type="ECO:0000256" key="2">
    <source>
        <dbReference type="ARBA" id="ARBA00009437"/>
    </source>
</evidence>
<dbReference type="PANTHER" id="PTHR30126">
    <property type="entry name" value="HTH-TYPE TRANSCRIPTIONAL REGULATOR"/>
    <property type="match status" value="1"/>
</dbReference>
<evidence type="ECO:0000259" key="6">
    <source>
        <dbReference type="PROSITE" id="PS50931"/>
    </source>
</evidence>
<dbReference type="SUPFAM" id="SSF46785">
    <property type="entry name" value="Winged helix' DNA-binding domain"/>
    <property type="match status" value="1"/>
</dbReference>
<evidence type="ECO:0000256" key="5">
    <source>
        <dbReference type="ARBA" id="ARBA00023163"/>
    </source>
</evidence>
<dbReference type="SUPFAM" id="SSF53850">
    <property type="entry name" value="Periplasmic binding protein-like II"/>
    <property type="match status" value="1"/>
</dbReference>
<dbReference type="Pfam" id="PF00126">
    <property type="entry name" value="HTH_1"/>
    <property type="match status" value="1"/>
</dbReference>
<gene>
    <name evidence="7" type="ORF">SAMN05443248_5269</name>
</gene>
<name>A0A1M5U3Q0_9BRAD</name>
<accession>A0A1M5U3Q0</accession>
<dbReference type="EMBL" id="LT670817">
    <property type="protein sequence ID" value="SHH57568.1"/>
    <property type="molecule type" value="Genomic_DNA"/>
</dbReference>
<evidence type="ECO:0000256" key="3">
    <source>
        <dbReference type="ARBA" id="ARBA00023015"/>
    </source>
</evidence>
<evidence type="ECO:0000256" key="1">
    <source>
        <dbReference type="ARBA" id="ARBA00003502"/>
    </source>
</evidence>
<dbReference type="Proteomes" id="UP000189796">
    <property type="component" value="Chromosome I"/>
</dbReference>
<dbReference type="InterPro" id="IPR036390">
    <property type="entry name" value="WH_DNA-bd_sf"/>
</dbReference>
<dbReference type="InterPro" id="IPR036388">
    <property type="entry name" value="WH-like_DNA-bd_sf"/>
</dbReference>
<dbReference type="InterPro" id="IPR005119">
    <property type="entry name" value="LysR_subst-bd"/>
</dbReference>
<evidence type="ECO:0000256" key="4">
    <source>
        <dbReference type="ARBA" id="ARBA00023125"/>
    </source>
</evidence>
<sequence length="310" mass="34680">MKIEQLRALCEVVDQGFSMSRAANALDTSQPNISKQVRLLEQHLAVDVLLRRGGRIIGMTEPGQEVLKVARRIVLDAGNLKSIGEDYRRGDRGHLTIATTHFIARYLLTDCIEQFHKRFPKVQITLHETTQRHALDMLQSTEADVGILSEPPRGGVGVVQLLSQRKIALSLVTPPEHPLLVRRLVTLDMIARYPVVQLDPTLSGGWNVKRAFERAGLSPNVVMTAGNIEVVKAYVARGLGVAILPSLCVEAEHDPDLDKLDAGHLIPPMPPFIGLHPESFVRGYVYDFIETFSPEWTKRRVSRRMRQNPD</sequence>
<comment type="similarity">
    <text evidence="2">Belongs to the LysR transcriptional regulatory family.</text>
</comment>
<dbReference type="PROSITE" id="PS50931">
    <property type="entry name" value="HTH_LYSR"/>
    <property type="match status" value="1"/>
</dbReference>
<dbReference type="PRINTS" id="PR00039">
    <property type="entry name" value="HTHLYSR"/>
</dbReference>
<evidence type="ECO:0000313" key="7">
    <source>
        <dbReference type="EMBL" id="SHH57568.1"/>
    </source>
</evidence>
<dbReference type="Gene3D" id="1.10.10.10">
    <property type="entry name" value="Winged helix-like DNA-binding domain superfamily/Winged helix DNA-binding domain"/>
    <property type="match status" value="1"/>
</dbReference>
<dbReference type="AlphaFoldDB" id="A0A1M5U3Q0"/>
<dbReference type="GO" id="GO:0019344">
    <property type="term" value="P:cysteine biosynthetic process"/>
    <property type="evidence" value="ECO:0007669"/>
    <property type="project" value="TreeGrafter"/>
</dbReference>
<dbReference type="InterPro" id="IPR000847">
    <property type="entry name" value="LysR_HTH_N"/>
</dbReference>
<organism evidence="7 8">
    <name type="scientific">Bradyrhizobium erythrophlei</name>
    <dbReference type="NCBI Taxonomy" id="1437360"/>
    <lineage>
        <taxon>Bacteria</taxon>
        <taxon>Pseudomonadati</taxon>
        <taxon>Pseudomonadota</taxon>
        <taxon>Alphaproteobacteria</taxon>
        <taxon>Hyphomicrobiales</taxon>
        <taxon>Nitrobacteraceae</taxon>
        <taxon>Bradyrhizobium</taxon>
    </lineage>
</organism>
<dbReference type="GO" id="GO:0000976">
    <property type="term" value="F:transcription cis-regulatory region binding"/>
    <property type="evidence" value="ECO:0007669"/>
    <property type="project" value="TreeGrafter"/>
</dbReference>
<evidence type="ECO:0000313" key="8">
    <source>
        <dbReference type="Proteomes" id="UP000189796"/>
    </source>
</evidence>
<dbReference type="OrthoDB" id="8479870at2"/>
<comment type="function">
    <text evidence="1">NodD regulates the expression of the nodABCFE genes which encode other nodulation proteins. NodD is also a negative regulator of its own expression. Binds flavonoids as inducers.</text>
</comment>
<keyword evidence="3" id="KW-0805">Transcription regulation</keyword>
<keyword evidence="4" id="KW-0238">DNA-binding</keyword>
<dbReference type="GO" id="GO:0003700">
    <property type="term" value="F:DNA-binding transcription factor activity"/>
    <property type="evidence" value="ECO:0007669"/>
    <property type="project" value="InterPro"/>
</dbReference>
<reference evidence="7 8" key="1">
    <citation type="submission" date="2016-11" db="EMBL/GenBank/DDBJ databases">
        <authorList>
            <person name="Jaros S."/>
            <person name="Januszkiewicz K."/>
            <person name="Wedrychowicz H."/>
        </authorList>
    </citation>
    <scope>NUCLEOTIDE SEQUENCE [LARGE SCALE GENOMIC DNA]</scope>
    <source>
        <strain evidence="7 8">GAS138</strain>
    </source>
</reference>